<evidence type="ECO:0000313" key="3">
    <source>
        <dbReference type="Proteomes" id="UP000694388"/>
    </source>
</evidence>
<reference evidence="2" key="2">
    <citation type="submission" date="2025-09" db="UniProtKB">
        <authorList>
            <consortium name="Ensembl"/>
        </authorList>
    </citation>
    <scope>IDENTIFICATION</scope>
</reference>
<accession>A0A8C4QV82</accession>
<dbReference type="AlphaFoldDB" id="A0A8C4QV82"/>
<dbReference type="Pfam" id="PF13910">
    <property type="entry name" value="DUF4209"/>
    <property type="match status" value="1"/>
</dbReference>
<dbReference type="InterPro" id="IPR025209">
    <property type="entry name" value="DUF4209"/>
</dbReference>
<dbReference type="Proteomes" id="UP000694388">
    <property type="component" value="Unplaced"/>
</dbReference>
<dbReference type="InterPro" id="IPR039635">
    <property type="entry name" value="ERMARD"/>
</dbReference>
<organism evidence="2 3">
    <name type="scientific">Eptatretus burgeri</name>
    <name type="common">Inshore hagfish</name>
    <dbReference type="NCBI Taxonomy" id="7764"/>
    <lineage>
        <taxon>Eukaryota</taxon>
        <taxon>Metazoa</taxon>
        <taxon>Chordata</taxon>
        <taxon>Craniata</taxon>
        <taxon>Vertebrata</taxon>
        <taxon>Cyclostomata</taxon>
        <taxon>Myxini</taxon>
        <taxon>Myxiniformes</taxon>
        <taxon>Myxinidae</taxon>
        <taxon>Eptatretinae</taxon>
        <taxon>Eptatretus</taxon>
    </lineage>
</organism>
<dbReference type="Ensembl" id="ENSEBUT00000020952.1">
    <property type="protein sequence ID" value="ENSEBUP00000020376.1"/>
    <property type="gene ID" value="ENSEBUG00000012602.1"/>
</dbReference>
<dbReference type="PANTHER" id="PTHR31701:SF2">
    <property type="entry name" value="ENDOPLASMIC RETICULUM MEMBRANE-ASSOCIATED RNA DEGRADATION PROTEIN"/>
    <property type="match status" value="1"/>
</dbReference>
<evidence type="ECO:0000313" key="2">
    <source>
        <dbReference type="Ensembl" id="ENSEBUP00000020376.1"/>
    </source>
</evidence>
<protein>
    <recommendedName>
        <fullName evidence="1">DUF4209 domain-containing protein</fullName>
    </recommendedName>
</protein>
<sequence>MARPCLSCLSPKVQHLLSLGQCAVGKDRIGPNGLLDWDRVQSLCYDHNQPGPQLDHCSTISSLGSIACHVHGFLMSQSVQTFEENYYRWLVWTNAPQVFIDSFEHLLNADDPVGTSICVLKNTAVLERALGDVYLLLGTECPFLLRDLLASTHLSTIFGSATMDLFRVLLGTPQGLNLRNILWHGFAAPQEIPRMYASLLLLMVASLGPSLHEFMQKMSLNSLAHRPSFVFSCLDEMHSFPSLRDDACILEHFVELSETSDFVLDSMRPYWRAALLAYEKKRFGDCVILCLPQLETGLRKVYTRVNECPERLLTAESDVLYTTFDEILAEKVNNSTNLLAEELGESMMDILLDLLTYQEGPRLRDHVSHGEVDLQKIPVEIAQHVLAVVVVLMHRFAVKTPCEKIHESLCDTITQANRYQSLFHPIGRLKRQITECTNSLDEWRSIPVPDGAPAECKIRGSEEMVQGRLNLMVLHSHEKSDVCANHGVTVGKSMAMEIPKRNEEAEREMDRLHCSHMCFSCLHLDTLRTMRSRHRSRGEMEQVTALRNIVKQCCQVSSQVLERTKRRYQQWLKKELHSRQRKTYSTMVDSLPRLHFTLKMTLCMAVAFLHSLGNSHTTRFQRNIKTLRTVLRCAENLAHHTNPEKNRWHDVRCVTLQMNTTLHDAVHHTRLEER</sequence>
<dbReference type="GeneTree" id="ENSGT00390000001024"/>
<proteinExistence type="predicted"/>
<keyword evidence="3" id="KW-1185">Reference proteome</keyword>
<evidence type="ECO:0000259" key="1">
    <source>
        <dbReference type="Pfam" id="PF13910"/>
    </source>
</evidence>
<feature type="domain" description="DUF4209" evidence="1">
    <location>
        <begin position="126"/>
        <end position="207"/>
    </location>
</feature>
<dbReference type="PANTHER" id="PTHR31701">
    <property type="entry name" value="ENDOPLASMIC RETICULUM MEMBRANE-ASSOCIATED RNA DEGRADATION PROTEIN"/>
    <property type="match status" value="1"/>
</dbReference>
<name>A0A8C4QV82_EPTBU</name>
<reference evidence="2" key="1">
    <citation type="submission" date="2025-08" db="UniProtKB">
        <authorList>
            <consortium name="Ensembl"/>
        </authorList>
    </citation>
    <scope>IDENTIFICATION</scope>
</reference>